<dbReference type="PANTHER" id="PTHR43861">
    <property type="entry name" value="TRANS-ACONITATE 2-METHYLTRANSFERASE-RELATED"/>
    <property type="match status" value="1"/>
</dbReference>
<organism evidence="4">
    <name type="scientific">Cyanothece sp. (strain PCC 7425 / ATCC 29141)</name>
    <dbReference type="NCBI Taxonomy" id="395961"/>
    <lineage>
        <taxon>Bacteria</taxon>
        <taxon>Bacillati</taxon>
        <taxon>Cyanobacteriota</taxon>
        <taxon>Cyanophyceae</taxon>
        <taxon>Gomontiellales</taxon>
        <taxon>Cyanothecaceae</taxon>
        <taxon>Cyanothece</taxon>
    </lineage>
</organism>
<dbReference type="GO" id="GO:0032259">
    <property type="term" value="P:methylation"/>
    <property type="evidence" value="ECO:0007669"/>
    <property type="project" value="UniProtKB-KW"/>
</dbReference>
<feature type="domain" description="Methyltransferase" evidence="3">
    <location>
        <begin position="41"/>
        <end position="136"/>
    </location>
</feature>
<evidence type="ECO:0000256" key="2">
    <source>
        <dbReference type="ARBA" id="ARBA00022679"/>
    </source>
</evidence>
<dbReference type="eggNOG" id="COG2227">
    <property type="taxonomic scope" value="Bacteria"/>
</dbReference>
<dbReference type="Gene3D" id="3.40.50.150">
    <property type="entry name" value="Vaccinia Virus protein VP39"/>
    <property type="match status" value="1"/>
</dbReference>
<dbReference type="EMBL" id="CP001344">
    <property type="protein sequence ID" value="ACL45734.1"/>
    <property type="molecule type" value="Genomic_DNA"/>
</dbReference>
<evidence type="ECO:0000256" key="1">
    <source>
        <dbReference type="ARBA" id="ARBA00022603"/>
    </source>
</evidence>
<dbReference type="OrthoDB" id="9772751at2"/>
<dbReference type="InterPro" id="IPR041698">
    <property type="entry name" value="Methyltransf_25"/>
</dbReference>
<dbReference type="KEGG" id="cyn:Cyan7425_3410"/>
<name>B8HQR3_CYAP4</name>
<dbReference type="HOGENOM" id="CLU_049749_3_2_3"/>
<reference evidence="4" key="1">
    <citation type="submission" date="2009-01" db="EMBL/GenBank/DDBJ databases">
        <title>Complete sequence of chromosome Cyanothece sp. PCC 7425.</title>
        <authorList>
            <consortium name="US DOE Joint Genome Institute"/>
            <person name="Lucas S."/>
            <person name="Copeland A."/>
            <person name="Lapidus A."/>
            <person name="Glavina del Rio T."/>
            <person name="Dalin E."/>
            <person name="Tice H."/>
            <person name="Bruce D."/>
            <person name="Goodwin L."/>
            <person name="Pitluck S."/>
            <person name="Sims D."/>
            <person name="Meineke L."/>
            <person name="Brettin T."/>
            <person name="Detter J.C."/>
            <person name="Han C."/>
            <person name="Larimer F."/>
            <person name="Land M."/>
            <person name="Hauser L."/>
            <person name="Kyrpides N."/>
            <person name="Ovchinnikova G."/>
            <person name="Liberton M."/>
            <person name="Stoeckel J."/>
            <person name="Banerjee A."/>
            <person name="Singh A."/>
            <person name="Page L."/>
            <person name="Sato H."/>
            <person name="Zhao L."/>
            <person name="Sherman L."/>
            <person name="Pakrasi H."/>
            <person name="Richardson P."/>
        </authorList>
    </citation>
    <scope>NUCLEOTIDE SEQUENCE</scope>
    <source>
        <strain evidence="4">PCC 7425</strain>
    </source>
</reference>
<keyword evidence="1 4" id="KW-0489">Methyltransferase</keyword>
<evidence type="ECO:0000313" key="4">
    <source>
        <dbReference type="EMBL" id="ACL45734.1"/>
    </source>
</evidence>
<accession>B8HQR3</accession>
<dbReference type="Pfam" id="PF13649">
    <property type="entry name" value="Methyltransf_25"/>
    <property type="match status" value="1"/>
</dbReference>
<proteinExistence type="predicted"/>
<dbReference type="PANTHER" id="PTHR43861:SF1">
    <property type="entry name" value="TRANS-ACONITATE 2-METHYLTRANSFERASE"/>
    <property type="match status" value="1"/>
</dbReference>
<dbReference type="GO" id="GO:0008168">
    <property type="term" value="F:methyltransferase activity"/>
    <property type="evidence" value="ECO:0007669"/>
    <property type="project" value="UniProtKB-KW"/>
</dbReference>
<dbReference type="SUPFAM" id="SSF53335">
    <property type="entry name" value="S-adenosyl-L-methionine-dependent methyltransferases"/>
    <property type="match status" value="1"/>
</dbReference>
<protein>
    <submittedName>
        <fullName evidence="4">Methyltransferase type 11</fullName>
    </submittedName>
</protein>
<dbReference type="AlphaFoldDB" id="B8HQR3"/>
<dbReference type="STRING" id="395961.Cyan7425_3410"/>
<sequence length="254" mass="28516">MSAPYDRIAQQYKRSKQLPFRLHSEMYTYLQLLGDVSGQTVLDLACGDGTYSRLLKRQGAARVVGVDMSEKMIELAVAEETRAPLGIEYLVSTAEDIGKIDQFDLVVAAFLLNYAQTREQLQQMCESIALNLKPGGRFVGINNNQEQPPETYPKCAAYGFIKTIAGPLQSGRAITYIFIDPDTQQEFRFDNYYLGQTTYDAVLTETGFTDVSWHTPLISAAGVEEFGQVFWQDFLSYPPILFLTFSKPDGDRPV</sequence>
<dbReference type="InterPro" id="IPR029063">
    <property type="entry name" value="SAM-dependent_MTases_sf"/>
</dbReference>
<evidence type="ECO:0000259" key="3">
    <source>
        <dbReference type="Pfam" id="PF13649"/>
    </source>
</evidence>
<dbReference type="CDD" id="cd02440">
    <property type="entry name" value="AdoMet_MTases"/>
    <property type="match status" value="1"/>
</dbReference>
<keyword evidence="2 4" id="KW-0808">Transferase</keyword>
<gene>
    <name evidence="4" type="ordered locus">Cyan7425_3410</name>
</gene>